<feature type="region of interest" description="Disordered" evidence="2">
    <location>
        <begin position="535"/>
        <end position="571"/>
    </location>
</feature>
<accession>A0A0S4IN08</accession>
<gene>
    <name evidence="3" type="ORF">BSAL_03505</name>
</gene>
<evidence type="ECO:0000256" key="1">
    <source>
        <dbReference type="SAM" id="Coils"/>
    </source>
</evidence>
<sequence>MKSMAGLSMSELRGKLQAHLKSNGTLRDLKTQLRTVLLSEVLKASKTDTHERLGSSSVADALVAQHLKATGRDFTSSIFASETNRVDTSELESVRSALPNVEPSDSLLCEIVRKHLARASSQKESIGVQSTGEQATLEERMAEVDTQFSLKYRSQRDSTRLEYEFQLASFRTSLETELKDDFLKKNQQFRSSELQQMRHEEKLRYDSIIRHKADEFTEMERTVKHKIDLERKRLDECKHALDVRSADLDSRIRASFQQLDERDKHIAFLELQIRELRSVASRLRAEILKYEDLATQRLEELHETRAREQRRIDDIRRMQADTLIENRLVPMVIATKTQKERVPVIAPIPQLETILTIKKESPLPIVEVSPPVVQVADHREEHSPPRSTQHDVTFESPSLDRSNADRQNDHLSQLSSIAPRQNQFDSTHQADATHLTSDMSEIIDHETRAADYQNQQKQLFDEESHVRNDVTSTEMQAHLAFIQQQLNEKRLISLYAKLNSTALDEVSARKDVDETEDKVMKEIMWMFRKEMPALNQPRSEPQFGGSILIKSDSDDDSVDLLHAGRSDDESF</sequence>
<dbReference type="EMBL" id="CYKH01000182">
    <property type="protein sequence ID" value="CUE76187.1"/>
    <property type="molecule type" value="Genomic_DNA"/>
</dbReference>
<dbReference type="PANTHER" id="PTHR39063:SF1">
    <property type="entry name" value="OFD1 CENTRIOLE AND CENTRIOLAR SATELLITE PROTEIN"/>
    <property type="match status" value="1"/>
</dbReference>
<dbReference type="InterPro" id="IPR055289">
    <property type="entry name" value="OFD1"/>
</dbReference>
<feature type="compositionally biased region" description="Basic and acidic residues" evidence="2">
    <location>
        <begin position="376"/>
        <end position="393"/>
    </location>
</feature>
<feature type="compositionally biased region" description="Basic and acidic residues" evidence="2">
    <location>
        <begin position="562"/>
        <end position="571"/>
    </location>
</feature>
<dbReference type="VEuPathDB" id="TriTrypDB:BSAL_03505"/>
<reference evidence="4" key="1">
    <citation type="submission" date="2015-09" db="EMBL/GenBank/DDBJ databases">
        <authorList>
            <consortium name="Pathogen Informatics"/>
        </authorList>
    </citation>
    <scope>NUCLEOTIDE SEQUENCE [LARGE SCALE GENOMIC DNA]</scope>
    <source>
        <strain evidence="4">Lake Konstanz</strain>
    </source>
</reference>
<evidence type="ECO:0000256" key="2">
    <source>
        <dbReference type="SAM" id="MobiDB-lite"/>
    </source>
</evidence>
<name>A0A0S4IN08_BODSA</name>
<dbReference type="GO" id="GO:0005576">
    <property type="term" value="C:extracellular region"/>
    <property type="evidence" value="ECO:0007669"/>
    <property type="project" value="GOC"/>
</dbReference>
<protein>
    <submittedName>
        <fullName evidence="3">Uncharacterized protein</fullName>
    </submittedName>
</protein>
<organism evidence="3 4">
    <name type="scientific">Bodo saltans</name>
    <name type="common">Flagellated protozoan</name>
    <dbReference type="NCBI Taxonomy" id="75058"/>
    <lineage>
        <taxon>Eukaryota</taxon>
        <taxon>Discoba</taxon>
        <taxon>Euglenozoa</taxon>
        <taxon>Kinetoplastea</taxon>
        <taxon>Metakinetoplastina</taxon>
        <taxon>Eubodonida</taxon>
        <taxon>Bodonidae</taxon>
        <taxon>Bodo</taxon>
    </lineage>
</organism>
<feature type="coiled-coil region" evidence="1">
    <location>
        <begin position="266"/>
        <end position="318"/>
    </location>
</feature>
<dbReference type="GO" id="GO:0060287">
    <property type="term" value="P:epithelial cilium movement involved in determination of left/right asymmetry"/>
    <property type="evidence" value="ECO:0007669"/>
    <property type="project" value="TreeGrafter"/>
</dbReference>
<dbReference type="GO" id="GO:0036064">
    <property type="term" value="C:ciliary basal body"/>
    <property type="evidence" value="ECO:0007669"/>
    <property type="project" value="TreeGrafter"/>
</dbReference>
<evidence type="ECO:0000313" key="4">
    <source>
        <dbReference type="Proteomes" id="UP000051952"/>
    </source>
</evidence>
<dbReference type="AlphaFoldDB" id="A0A0S4IN08"/>
<dbReference type="OrthoDB" id="206339at2759"/>
<keyword evidence="1" id="KW-0175">Coiled coil</keyword>
<evidence type="ECO:0000313" key="3">
    <source>
        <dbReference type="EMBL" id="CUE76187.1"/>
    </source>
</evidence>
<proteinExistence type="predicted"/>
<feature type="region of interest" description="Disordered" evidence="2">
    <location>
        <begin position="376"/>
        <end position="405"/>
    </location>
</feature>
<dbReference type="PANTHER" id="PTHR39063">
    <property type="entry name" value="ORAL-FACIAL-DIGITAL SYNDROME 1 PROTEIN HOMOLOG"/>
    <property type="match status" value="1"/>
</dbReference>
<dbReference type="Proteomes" id="UP000051952">
    <property type="component" value="Unassembled WGS sequence"/>
</dbReference>
<keyword evidence="4" id="KW-1185">Reference proteome</keyword>